<comment type="caution">
    <text evidence="1">The sequence shown here is derived from an EMBL/GenBank/DDBJ whole genome shotgun (WGS) entry which is preliminary data.</text>
</comment>
<name>A0A0F9W4U6_9ZZZZ</name>
<gene>
    <name evidence="1" type="ORF">LCGC14_0403820</name>
</gene>
<dbReference type="EMBL" id="LAZR01000350">
    <property type="protein sequence ID" value="KKN73073.1"/>
    <property type="molecule type" value="Genomic_DNA"/>
</dbReference>
<sequence>MERKQEQEIRDFLEKIGLAYSSIDYDAHRRGLQIRSLFFIVAYAEGDFKTHLKNSLTDLVILCEDYIRKIDEN</sequence>
<proteinExistence type="predicted"/>
<organism evidence="1">
    <name type="scientific">marine sediment metagenome</name>
    <dbReference type="NCBI Taxonomy" id="412755"/>
    <lineage>
        <taxon>unclassified sequences</taxon>
        <taxon>metagenomes</taxon>
        <taxon>ecological metagenomes</taxon>
    </lineage>
</organism>
<reference evidence="1" key="1">
    <citation type="journal article" date="2015" name="Nature">
        <title>Complex archaea that bridge the gap between prokaryotes and eukaryotes.</title>
        <authorList>
            <person name="Spang A."/>
            <person name="Saw J.H."/>
            <person name="Jorgensen S.L."/>
            <person name="Zaremba-Niedzwiedzka K."/>
            <person name="Martijn J."/>
            <person name="Lind A.E."/>
            <person name="van Eijk R."/>
            <person name="Schleper C."/>
            <person name="Guy L."/>
            <person name="Ettema T.J."/>
        </authorList>
    </citation>
    <scope>NUCLEOTIDE SEQUENCE</scope>
</reference>
<dbReference type="AlphaFoldDB" id="A0A0F9W4U6"/>
<evidence type="ECO:0000313" key="1">
    <source>
        <dbReference type="EMBL" id="KKN73073.1"/>
    </source>
</evidence>
<protein>
    <submittedName>
        <fullName evidence="1">Uncharacterized protein</fullName>
    </submittedName>
</protein>
<accession>A0A0F9W4U6</accession>